<feature type="transmembrane region" description="Helical" evidence="1">
    <location>
        <begin position="62"/>
        <end position="85"/>
    </location>
</feature>
<keyword evidence="1" id="KW-1133">Transmembrane helix</keyword>
<reference evidence="3 4" key="1">
    <citation type="submission" date="2024-09" db="EMBL/GenBank/DDBJ databases">
        <authorList>
            <person name="Sun Q."/>
            <person name="Mori K."/>
        </authorList>
    </citation>
    <scope>NUCLEOTIDE SEQUENCE [LARGE SCALE GENOMIC DNA]</scope>
    <source>
        <strain evidence="3 4">NCAIM B.02415</strain>
    </source>
</reference>
<feature type="transmembrane region" description="Helical" evidence="1">
    <location>
        <begin position="34"/>
        <end position="50"/>
    </location>
</feature>
<dbReference type="RefSeq" id="WP_377022057.1">
    <property type="nucleotide sequence ID" value="NZ_JBHLTS010000019.1"/>
</dbReference>
<feature type="transmembrane region" description="Helical" evidence="1">
    <location>
        <begin position="189"/>
        <end position="207"/>
    </location>
</feature>
<evidence type="ECO:0000259" key="2">
    <source>
        <dbReference type="Pfam" id="PF01757"/>
    </source>
</evidence>
<evidence type="ECO:0000313" key="3">
    <source>
        <dbReference type="EMBL" id="MFC0514203.1"/>
    </source>
</evidence>
<dbReference type="Proteomes" id="UP001589828">
    <property type="component" value="Unassembled WGS sequence"/>
</dbReference>
<keyword evidence="4" id="KW-1185">Reference proteome</keyword>
<sequence>MEATISTPPVAYHEISPPALPSNKGKKKLTKLEAIRGFAAAYVVLHHLFSKKLIIAGKDFSVLFRFGQEAVILFFLLSGFVIQYAYLKSKDKSFKTFFFKRFNRIYIPLVCVFIANYIVILISNNNGVSIDWVKLTGNLLMLQDVGSLKPNVICNPFFGNTPLWSLSYEWWFYMLFFVIINKVKVQSSVFVYGLSIIAAITYVIYPNFINRELMYLCIWWIGADMAGLYVDGKKIDFKSLRIPLSALVLNIIILIINVKLLHSKSTIGVSPFLEVRHFSFALISVVGAILWSKIKWTGFNKTFGLFEVLAPISFGIYISHWFLVIEAHYFDTLISNVLLRYLCYVMVCVLFSYLVERVIYVGLNKVILKRAKV</sequence>
<dbReference type="EC" id="2.3.-.-" evidence="3"/>
<feature type="transmembrane region" description="Helical" evidence="1">
    <location>
        <begin position="163"/>
        <end position="180"/>
    </location>
</feature>
<keyword evidence="3" id="KW-0012">Acyltransferase</keyword>
<dbReference type="GO" id="GO:0016746">
    <property type="term" value="F:acyltransferase activity"/>
    <property type="evidence" value="ECO:0007669"/>
    <property type="project" value="UniProtKB-KW"/>
</dbReference>
<feature type="transmembrane region" description="Helical" evidence="1">
    <location>
        <begin position="337"/>
        <end position="355"/>
    </location>
</feature>
<keyword evidence="1" id="KW-0472">Membrane</keyword>
<accession>A0ABV6L406</accession>
<feature type="domain" description="Acyltransferase 3" evidence="2">
    <location>
        <begin position="31"/>
        <end position="356"/>
    </location>
</feature>
<comment type="caution">
    <text evidence="3">The sequence shown here is derived from an EMBL/GenBank/DDBJ whole genome shotgun (WGS) entry which is preliminary data.</text>
</comment>
<proteinExistence type="predicted"/>
<gene>
    <name evidence="3" type="ORF">ACFFGT_08335</name>
</gene>
<feature type="transmembrane region" description="Helical" evidence="1">
    <location>
        <begin position="242"/>
        <end position="261"/>
    </location>
</feature>
<name>A0ABV6L406_9SPHI</name>
<protein>
    <submittedName>
        <fullName evidence="3">Acyltransferase family protein</fullName>
        <ecNumber evidence="3">2.3.-.-</ecNumber>
    </submittedName>
</protein>
<keyword evidence="1" id="KW-0812">Transmembrane</keyword>
<evidence type="ECO:0000256" key="1">
    <source>
        <dbReference type="SAM" id="Phobius"/>
    </source>
</evidence>
<feature type="transmembrane region" description="Helical" evidence="1">
    <location>
        <begin position="273"/>
        <end position="291"/>
    </location>
</feature>
<dbReference type="InterPro" id="IPR002656">
    <property type="entry name" value="Acyl_transf_3_dom"/>
</dbReference>
<dbReference type="Pfam" id="PF01757">
    <property type="entry name" value="Acyl_transf_3"/>
    <property type="match status" value="1"/>
</dbReference>
<dbReference type="EMBL" id="JBHLTS010000019">
    <property type="protein sequence ID" value="MFC0514203.1"/>
    <property type="molecule type" value="Genomic_DNA"/>
</dbReference>
<dbReference type="PANTHER" id="PTHR23028">
    <property type="entry name" value="ACETYLTRANSFERASE"/>
    <property type="match status" value="1"/>
</dbReference>
<organism evidence="3 4">
    <name type="scientific">Mucilaginibacter angelicae</name>
    <dbReference type="NCBI Taxonomy" id="869718"/>
    <lineage>
        <taxon>Bacteria</taxon>
        <taxon>Pseudomonadati</taxon>
        <taxon>Bacteroidota</taxon>
        <taxon>Sphingobacteriia</taxon>
        <taxon>Sphingobacteriales</taxon>
        <taxon>Sphingobacteriaceae</taxon>
        <taxon>Mucilaginibacter</taxon>
    </lineage>
</organism>
<feature type="transmembrane region" description="Helical" evidence="1">
    <location>
        <begin position="105"/>
        <end position="123"/>
    </location>
</feature>
<feature type="transmembrane region" description="Helical" evidence="1">
    <location>
        <begin position="303"/>
        <end position="325"/>
    </location>
</feature>
<evidence type="ECO:0000313" key="4">
    <source>
        <dbReference type="Proteomes" id="UP001589828"/>
    </source>
</evidence>
<dbReference type="InterPro" id="IPR050879">
    <property type="entry name" value="Acyltransferase_3"/>
</dbReference>
<keyword evidence="3" id="KW-0808">Transferase</keyword>